<dbReference type="InterPro" id="IPR043519">
    <property type="entry name" value="NT_sf"/>
</dbReference>
<accession>A0A2R6PQF4</accession>
<feature type="domain" description="Poly(A) RNA polymerase mitochondrial-like central palm" evidence="2">
    <location>
        <begin position="40"/>
        <end position="160"/>
    </location>
</feature>
<evidence type="ECO:0000259" key="2">
    <source>
        <dbReference type="Pfam" id="PF22600"/>
    </source>
</evidence>
<evidence type="ECO:0000313" key="4">
    <source>
        <dbReference type="EMBL" id="PSR95020.1"/>
    </source>
</evidence>
<gene>
    <name evidence="4" type="ORF">CEY00_Acc25775</name>
</gene>
<dbReference type="PANTHER" id="PTHR45979:SF28">
    <property type="entry name" value="POLY(A) RNA POLYMERASE CID14-LIKE"/>
    <property type="match status" value="1"/>
</dbReference>
<dbReference type="PANTHER" id="PTHR45979">
    <property type="entry name" value="PAP/OAS1 SUBSTRATE-BINDING DOMAIN SUPERFAMILY"/>
    <property type="match status" value="1"/>
</dbReference>
<dbReference type="InterPro" id="IPR058921">
    <property type="entry name" value="PAP/OAS1-rel"/>
</dbReference>
<name>A0A2R6PQF4_ACTCC</name>
<dbReference type="Pfam" id="PF22600">
    <property type="entry name" value="MTPAP-like_central"/>
    <property type="match status" value="1"/>
</dbReference>
<feature type="compositionally biased region" description="Polar residues" evidence="1">
    <location>
        <begin position="645"/>
        <end position="658"/>
    </location>
</feature>
<dbReference type="InterPro" id="IPR058920">
    <property type="entry name" value="PAP-OAS1-bd-rel"/>
</dbReference>
<dbReference type="EMBL" id="NKQK01000023">
    <property type="protein sequence ID" value="PSR95020.1"/>
    <property type="molecule type" value="Genomic_DNA"/>
</dbReference>
<keyword evidence="5" id="KW-1185">Reference proteome</keyword>
<dbReference type="OMA" id="RANWELK"/>
<dbReference type="Gramene" id="PSR95020">
    <property type="protein sequence ID" value="PSR95020"/>
    <property type="gene ID" value="CEY00_Acc25775"/>
</dbReference>
<dbReference type="InParanoid" id="A0A2R6PQF4"/>
<dbReference type="Gene3D" id="3.30.460.10">
    <property type="entry name" value="Beta Polymerase, domain 2"/>
    <property type="match status" value="1"/>
</dbReference>
<organism evidence="4 5">
    <name type="scientific">Actinidia chinensis var. chinensis</name>
    <name type="common">Chinese soft-hair kiwi</name>
    <dbReference type="NCBI Taxonomy" id="1590841"/>
    <lineage>
        <taxon>Eukaryota</taxon>
        <taxon>Viridiplantae</taxon>
        <taxon>Streptophyta</taxon>
        <taxon>Embryophyta</taxon>
        <taxon>Tracheophyta</taxon>
        <taxon>Spermatophyta</taxon>
        <taxon>Magnoliopsida</taxon>
        <taxon>eudicotyledons</taxon>
        <taxon>Gunneridae</taxon>
        <taxon>Pentapetalae</taxon>
        <taxon>asterids</taxon>
        <taxon>Ericales</taxon>
        <taxon>Actinidiaceae</taxon>
        <taxon>Actinidia</taxon>
    </lineage>
</organism>
<evidence type="ECO:0000259" key="3">
    <source>
        <dbReference type="Pfam" id="PF26180"/>
    </source>
</evidence>
<sequence>MGDLQDFSRQPYGVVMEDCPSNPDLASIEEGGWGIAEETTQQVVCCIHPTLDSEEKRKDVIEYVQKLIRFSLGCEVFPYGSVPLKTYLPDGDIDLTALCSPNVEETLARNVLAVLQVEEQNEDAEYEVKDTQFIDAEVKLVKCLVQNIVIDISFNQLGGLCTLCFLEQIDRLVGRDHLFKRSIILIKAWCYYESRILGAHHGLISTYALETLVLYIFNLFHSSLNGPLAVLYKFLDYFSEFDWDNYCISLKGPVRKSSLPDIVVEMPVDVGDNLLLSEEFIRNCMDMFSVPSRGLETNVRAFPQKNLNIIDPLKENNNLGRSVHIGNFYRIRSAFKYGARKLGRILLLPRERIADEIKGFFTTSIERHGRNFSNLPSSSHSRTFSEEKIHLNSLDLDLDNSILKDNSLQMVSKVACTIDEISVSGCHLSGEASLRIASDTPDSSPSSCGLSDSLSGLSYYAPPFHFSRLSMENGIPTGEKPANVIDENLVFDSWMERRDLGACKAVSSCCSNRAGMSSSGSGISSPDATISEGLTLDFRERDLADIAGSLETLNPLSDLNGDYDSHIRSLLYGQCCQGYALSAPVLPTCPNFPSQFQNRKPWKRNTHSQMNTNGVVSGPTHNPMNNPNFPSQFQNRKQWERNGYSQRNTNGVVSGLTQNSMNNPTPPNSSSRFEEKHKPQGTGTFFPDSFAEWPFIQEGVLTSEGMESPPVPEAHP</sequence>
<feature type="domain" description="PAP/OAS1 substrate-binding-related" evidence="3">
    <location>
        <begin position="173"/>
        <end position="364"/>
    </location>
</feature>
<dbReference type="SUPFAM" id="SSF81631">
    <property type="entry name" value="PAP/OAS1 substrate-binding domain"/>
    <property type="match status" value="1"/>
</dbReference>
<reference evidence="4 5" key="1">
    <citation type="submission" date="2017-07" db="EMBL/GenBank/DDBJ databases">
        <title>An improved, manually edited Actinidia chinensis var. chinensis (kiwifruit) genome highlights the challenges associated with draft genomes and gene prediction in plants.</title>
        <authorList>
            <person name="Pilkington S."/>
            <person name="Crowhurst R."/>
            <person name="Hilario E."/>
            <person name="Nardozza S."/>
            <person name="Fraser L."/>
            <person name="Peng Y."/>
            <person name="Gunaseelan K."/>
            <person name="Simpson R."/>
            <person name="Tahir J."/>
            <person name="Deroles S."/>
            <person name="Templeton K."/>
            <person name="Luo Z."/>
            <person name="Davy M."/>
            <person name="Cheng C."/>
            <person name="Mcneilage M."/>
            <person name="Scaglione D."/>
            <person name="Liu Y."/>
            <person name="Zhang Q."/>
            <person name="Datson P."/>
            <person name="De Silva N."/>
            <person name="Gardiner S."/>
            <person name="Bassett H."/>
            <person name="Chagne D."/>
            <person name="Mccallum J."/>
            <person name="Dzierzon H."/>
            <person name="Deng C."/>
            <person name="Wang Y.-Y."/>
            <person name="Barron N."/>
            <person name="Manako K."/>
            <person name="Bowen J."/>
            <person name="Foster T."/>
            <person name="Erridge Z."/>
            <person name="Tiffin H."/>
            <person name="Waite C."/>
            <person name="Davies K."/>
            <person name="Grierson E."/>
            <person name="Laing W."/>
            <person name="Kirk R."/>
            <person name="Chen X."/>
            <person name="Wood M."/>
            <person name="Montefiori M."/>
            <person name="Brummell D."/>
            <person name="Schwinn K."/>
            <person name="Catanach A."/>
            <person name="Fullerton C."/>
            <person name="Li D."/>
            <person name="Meiyalaghan S."/>
            <person name="Nieuwenhuizen N."/>
            <person name="Read N."/>
            <person name="Prakash R."/>
            <person name="Hunter D."/>
            <person name="Zhang H."/>
            <person name="Mckenzie M."/>
            <person name="Knabel M."/>
            <person name="Harris A."/>
            <person name="Allan A."/>
            <person name="Chen A."/>
            <person name="Janssen B."/>
            <person name="Plunkett B."/>
            <person name="Dwamena C."/>
            <person name="Voogd C."/>
            <person name="Leif D."/>
            <person name="Lafferty D."/>
            <person name="Souleyre E."/>
            <person name="Varkonyi-Gasic E."/>
            <person name="Gambi F."/>
            <person name="Hanley J."/>
            <person name="Yao J.-L."/>
            <person name="Cheung J."/>
            <person name="David K."/>
            <person name="Warren B."/>
            <person name="Marsh K."/>
            <person name="Snowden K."/>
            <person name="Lin-Wang K."/>
            <person name="Brian L."/>
            <person name="Martinez-Sanchez M."/>
            <person name="Wang M."/>
            <person name="Ileperuma N."/>
            <person name="Macnee N."/>
            <person name="Campin R."/>
            <person name="Mcatee P."/>
            <person name="Drummond R."/>
            <person name="Espley R."/>
            <person name="Ireland H."/>
            <person name="Wu R."/>
            <person name="Atkinson R."/>
            <person name="Karunairetnam S."/>
            <person name="Bulley S."/>
            <person name="Chunkath S."/>
            <person name="Hanley Z."/>
            <person name="Storey R."/>
            <person name="Thrimawithana A."/>
            <person name="Thomson S."/>
            <person name="David C."/>
            <person name="Testolin R."/>
        </authorList>
    </citation>
    <scope>NUCLEOTIDE SEQUENCE [LARGE SCALE GENOMIC DNA]</scope>
    <source>
        <strain evidence="5">cv. Red5</strain>
        <tissue evidence="4">Young leaf</tissue>
    </source>
</reference>
<dbReference type="Pfam" id="PF26180">
    <property type="entry name" value="PAP-OAS1"/>
    <property type="match status" value="1"/>
</dbReference>
<dbReference type="CDD" id="cd05402">
    <property type="entry name" value="NT_PAP_TUTase"/>
    <property type="match status" value="1"/>
</dbReference>
<protein>
    <submittedName>
        <fullName evidence="4">Uncharacterized protein</fullName>
    </submittedName>
</protein>
<dbReference type="Gene3D" id="1.10.1410.10">
    <property type="match status" value="1"/>
</dbReference>
<evidence type="ECO:0000313" key="5">
    <source>
        <dbReference type="Proteomes" id="UP000241394"/>
    </source>
</evidence>
<dbReference type="Proteomes" id="UP000241394">
    <property type="component" value="Chromosome LG23"/>
</dbReference>
<evidence type="ECO:0000256" key="1">
    <source>
        <dbReference type="SAM" id="MobiDB-lite"/>
    </source>
</evidence>
<dbReference type="OrthoDB" id="273917at2759"/>
<reference evidence="5" key="2">
    <citation type="journal article" date="2018" name="BMC Genomics">
        <title>A manually annotated Actinidia chinensis var. chinensis (kiwifruit) genome highlights the challenges associated with draft genomes and gene prediction in plants.</title>
        <authorList>
            <person name="Pilkington S.M."/>
            <person name="Crowhurst R."/>
            <person name="Hilario E."/>
            <person name="Nardozza S."/>
            <person name="Fraser L."/>
            <person name="Peng Y."/>
            <person name="Gunaseelan K."/>
            <person name="Simpson R."/>
            <person name="Tahir J."/>
            <person name="Deroles S.C."/>
            <person name="Templeton K."/>
            <person name="Luo Z."/>
            <person name="Davy M."/>
            <person name="Cheng C."/>
            <person name="McNeilage M."/>
            <person name="Scaglione D."/>
            <person name="Liu Y."/>
            <person name="Zhang Q."/>
            <person name="Datson P."/>
            <person name="De Silva N."/>
            <person name="Gardiner S.E."/>
            <person name="Bassett H."/>
            <person name="Chagne D."/>
            <person name="McCallum J."/>
            <person name="Dzierzon H."/>
            <person name="Deng C."/>
            <person name="Wang Y.Y."/>
            <person name="Barron L."/>
            <person name="Manako K."/>
            <person name="Bowen J."/>
            <person name="Foster T.M."/>
            <person name="Erridge Z.A."/>
            <person name="Tiffin H."/>
            <person name="Waite C.N."/>
            <person name="Davies K.M."/>
            <person name="Grierson E.P."/>
            <person name="Laing W.A."/>
            <person name="Kirk R."/>
            <person name="Chen X."/>
            <person name="Wood M."/>
            <person name="Montefiori M."/>
            <person name="Brummell D.A."/>
            <person name="Schwinn K.E."/>
            <person name="Catanach A."/>
            <person name="Fullerton C."/>
            <person name="Li D."/>
            <person name="Meiyalaghan S."/>
            <person name="Nieuwenhuizen N."/>
            <person name="Read N."/>
            <person name="Prakash R."/>
            <person name="Hunter D."/>
            <person name="Zhang H."/>
            <person name="McKenzie M."/>
            <person name="Knabel M."/>
            <person name="Harris A."/>
            <person name="Allan A.C."/>
            <person name="Gleave A."/>
            <person name="Chen A."/>
            <person name="Janssen B.J."/>
            <person name="Plunkett B."/>
            <person name="Ampomah-Dwamena C."/>
            <person name="Voogd C."/>
            <person name="Leif D."/>
            <person name="Lafferty D."/>
            <person name="Souleyre E.J.F."/>
            <person name="Varkonyi-Gasic E."/>
            <person name="Gambi F."/>
            <person name="Hanley J."/>
            <person name="Yao J.L."/>
            <person name="Cheung J."/>
            <person name="David K.M."/>
            <person name="Warren B."/>
            <person name="Marsh K."/>
            <person name="Snowden K.C."/>
            <person name="Lin-Wang K."/>
            <person name="Brian L."/>
            <person name="Martinez-Sanchez M."/>
            <person name="Wang M."/>
            <person name="Ileperuma N."/>
            <person name="Macnee N."/>
            <person name="Campin R."/>
            <person name="McAtee P."/>
            <person name="Drummond R.S.M."/>
            <person name="Espley R.V."/>
            <person name="Ireland H.S."/>
            <person name="Wu R."/>
            <person name="Atkinson R.G."/>
            <person name="Karunairetnam S."/>
            <person name="Bulley S."/>
            <person name="Chunkath S."/>
            <person name="Hanley Z."/>
            <person name="Storey R."/>
            <person name="Thrimawithana A.H."/>
            <person name="Thomson S."/>
            <person name="David C."/>
            <person name="Testolin R."/>
            <person name="Huang H."/>
            <person name="Hellens R.P."/>
            <person name="Schaffer R.J."/>
        </authorList>
    </citation>
    <scope>NUCLEOTIDE SEQUENCE [LARGE SCALE GENOMIC DNA]</scope>
    <source>
        <strain evidence="5">cv. Red5</strain>
    </source>
</reference>
<feature type="compositionally biased region" description="Low complexity" evidence="1">
    <location>
        <begin position="659"/>
        <end position="671"/>
    </location>
</feature>
<dbReference type="SUPFAM" id="SSF81301">
    <property type="entry name" value="Nucleotidyltransferase"/>
    <property type="match status" value="1"/>
</dbReference>
<dbReference type="AlphaFoldDB" id="A0A2R6PQF4"/>
<comment type="caution">
    <text evidence="4">The sequence shown here is derived from an EMBL/GenBank/DDBJ whole genome shotgun (WGS) entry which is preliminary data.</text>
</comment>
<dbReference type="InterPro" id="IPR054708">
    <property type="entry name" value="MTPAP-like_central"/>
</dbReference>
<dbReference type="STRING" id="1590841.A0A2R6PQF4"/>
<proteinExistence type="predicted"/>
<feature type="region of interest" description="Disordered" evidence="1">
    <location>
        <begin position="645"/>
        <end position="691"/>
    </location>
</feature>